<dbReference type="InterPro" id="IPR000182">
    <property type="entry name" value="GNAT_dom"/>
</dbReference>
<organism evidence="4 5">
    <name type="scientific">Campylobacter subantarcticus LMG 24374</name>
    <dbReference type="NCBI Taxonomy" id="1388751"/>
    <lineage>
        <taxon>Bacteria</taxon>
        <taxon>Pseudomonadati</taxon>
        <taxon>Campylobacterota</taxon>
        <taxon>Epsilonproteobacteria</taxon>
        <taxon>Campylobacterales</taxon>
        <taxon>Campylobacteraceae</taxon>
        <taxon>Campylobacter</taxon>
    </lineage>
</organism>
<dbReference type="PROSITE" id="PS51186">
    <property type="entry name" value="GNAT"/>
    <property type="match status" value="1"/>
</dbReference>
<evidence type="ECO:0000313" key="4">
    <source>
        <dbReference type="EMBL" id="AJC91077.1"/>
    </source>
</evidence>
<keyword evidence="2" id="KW-0012">Acyltransferase</keyword>
<dbReference type="Gene3D" id="3.40.630.30">
    <property type="match status" value="1"/>
</dbReference>
<evidence type="ECO:0000256" key="1">
    <source>
        <dbReference type="ARBA" id="ARBA00022679"/>
    </source>
</evidence>
<dbReference type="RefSeq" id="WP_039664269.1">
    <property type="nucleotide sequence ID" value="NZ_CP007772.1"/>
</dbReference>
<sequence length="181" mass="21109">MVRKARKTDVKKCIQLLALAMDHFIYKLSGYDEYQKAIEVLEGFFVQENNRLSYENVCVYEENGEILGAICFYDGIMADELDMPLNEHLKNLGINEKVLKECEDEFYLDSICVDEKARGKGIAKKLIEYAFNEALRNGKKLSLIVEDENINAKILYEKMGFKLIKNKIFHSHLYEYREKGE</sequence>
<proteinExistence type="predicted"/>
<dbReference type="KEGG" id="csm:CSUB8521_1246"/>
<feature type="domain" description="N-acetyltransferase" evidence="3">
    <location>
        <begin position="1"/>
        <end position="180"/>
    </location>
</feature>
<dbReference type="Proteomes" id="UP000031135">
    <property type="component" value="Chromosome"/>
</dbReference>
<dbReference type="GO" id="GO:0016747">
    <property type="term" value="F:acyltransferase activity, transferring groups other than amino-acyl groups"/>
    <property type="evidence" value="ECO:0007669"/>
    <property type="project" value="InterPro"/>
</dbReference>
<name>A0A0A8HAU0_9BACT</name>
<dbReference type="CDD" id="cd04301">
    <property type="entry name" value="NAT_SF"/>
    <property type="match status" value="1"/>
</dbReference>
<evidence type="ECO:0000256" key="2">
    <source>
        <dbReference type="ARBA" id="ARBA00023315"/>
    </source>
</evidence>
<dbReference type="HOGENOM" id="CLU_087235_2_0_7"/>
<keyword evidence="1 4" id="KW-0808">Transferase</keyword>
<dbReference type="PANTHER" id="PTHR43420">
    <property type="entry name" value="ACETYLTRANSFERASE"/>
    <property type="match status" value="1"/>
</dbReference>
<protein>
    <submittedName>
        <fullName evidence="4">Acetyltransferase</fullName>
    </submittedName>
</protein>
<evidence type="ECO:0000259" key="3">
    <source>
        <dbReference type="PROSITE" id="PS51186"/>
    </source>
</evidence>
<dbReference type="OrthoDB" id="5319888at2"/>
<dbReference type="InterPro" id="IPR050680">
    <property type="entry name" value="YpeA/RimI_acetyltransf"/>
</dbReference>
<dbReference type="PANTHER" id="PTHR43420:SF47">
    <property type="entry name" value="N-ACETYLTRANSFERASE DOMAIN-CONTAINING PROTEIN"/>
    <property type="match status" value="1"/>
</dbReference>
<gene>
    <name evidence="4" type="ORF">CSUB8521_1246</name>
</gene>
<dbReference type="InterPro" id="IPR016181">
    <property type="entry name" value="Acyl_CoA_acyltransferase"/>
</dbReference>
<dbReference type="SUPFAM" id="SSF55729">
    <property type="entry name" value="Acyl-CoA N-acyltransferases (Nat)"/>
    <property type="match status" value="1"/>
</dbReference>
<dbReference type="Pfam" id="PF00583">
    <property type="entry name" value="Acetyltransf_1"/>
    <property type="match status" value="1"/>
</dbReference>
<accession>A0A0A8HAU0</accession>
<dbReference type="EMBL" id="CP007772">
    <property type="protein sequence ID" value="AJC91077.1"/>
    <property type="molecule type" value="Genomic_DNA"/>
</dbReference>
<reference evidence="4 5" key="1">
    <citation type="journal article" date="2014" name="Genome Biol. Evol.">
        <title>Comparative Genomics of the Campylobacter lari Group.</title>
        <authorList>
            <person name="Miller W.G."/>
            <person name="Yee E."/>
            <person name="Chapman M.H."/>
            <person name="Smith T.P."/>
            <person name="Bono J.L."/>
            <person name="Huynh S."/>
            <person name="Parker C.T."/>
            <person name="Vandamme P."/>
            <person name="Luong K."/>
            <person name="Korlach J."/>
        </authorList>
    </citation>
    <scope>NUCLEOTIDE SEQUENCE [LARGE SCALE GENOMIC DNA]</scope>
    <source>
        <strain evidence="4 5">LMG 24374</strain>
    </source>
</reference>
<evidence type="ECO:0000313" key="5">
    <source>
        <dbReference type="Proteomes" id="UP000031135"/>
    </source>
</evidence>
<dbReference type="AlphaFoldDB" id="A0A0A8HAU0"/>